<name>A0ABW7P9P0_9ACTN</name>
<reference evidence="1 2" key="1">
    <citation type="submission" date="2024-03" db="EMBL/GenBank/DDBJ databases">
        <title>Whole genome sequencing of Streptomyces racemochromogenes, to identify antimicrobial biosynthetic gene clusters.</title>
        <authorList>
            <person name="Suryawanshi P."/>
            <person name="Krishnaraj P.U."/>
            <person name="Arun Y.P."/>
            <person name="Suryawanshi M.P."/>
            <person name="Rakshit O."/>
        </authorList>
    </citation>
    <scope>NUCLEOTIDE SEQUENCE [LARGE SCALE GENOMIC DNA]</scope>
    <source>
        <strain evidence="1 2">AUDT626</strain>
    </source>
</reference>
<evidence type="ECO:0000313" key="1">
    <source>
        <dbReference type="EMBL" id="MFH7594732.1"/>
    </source>
</evidence>
<keyword evidence="2" id="KW-1185">Reference proteome</keyword>
<protein>
    <submittedName>
        <fullName evidence="1">ArsR family transcriptional regulator</fullName>
    </submittedName>
</protein>
<feature type="non-terminal residue" evidence="1">
    <location>
        <position position="65"/>
    </location>
</feature>
<organism evidence="1 2">
    <name type="scientific">Streptomyces racemochromogenes</name>
    <dbReference type="NCBI Taxonomy" id="67353"/>
    <lineage>
        <taxon>Bacteria</taxon>
        <taxon>Bacillati</taxon>
        <taxon>Actinomycetota</taxon>
        <taxon>Actinomycetes</taxon>
        <taxon>Kitasatosporales</taxon>
        <taxon>Streptomycetaceae</taxon>
        <taxon>Streptomyces</taxon>
    </lineage>
</organism>
<accession>A0ABW7P9P0</accession>
<dbReference type="Proteomes" id="UP001610631">
    <property type="component" value="Unassembled WGS sequence"/>
</dbReference>
<proteinExistence type="predicted"/>
<sequence length="65" mass="6993">MLRVHFTAEDLTRIRFARRPAPLQELHAALATAVAHSGGPLFAPWRGRVLRSLPASAGPLADLAP</sequence>
<dbReference type="EMBL" id="JBBDHD010000011">
    <property type="protein sequence ID" value="MFH7594732.1"/>
    <property type="molecule type" value="Genomic_DNA"/>
</dbReference>
<comment type="caution">
    <text evidence="1">The sequence shown here is derived from an EMBL/GenBank/DDBJ whole genome shotgun (WGS) entry which is preliminary data.</text>
</comment>
<evidence type="ECO:0000313" key="2">
    <source>
        <dbReference type="Proteomes" id="UP001610631"/>
    </source>
</evidence>
<gene>
    <name evidence="1" type="ORF">WDV06_06425</name>
</gene>